<dbReference type="Gene3D" id="1.25.70.10">
    <property type="entry name" value="Transcription termination factor 3, mitochondrial"/>
    <property type="match status" value="1"/>
</dbReference>
<name>A0A7I8JXE8_SPIIN</name>
<evidence type="ECO:0000256" key="2">
    <source>
        <dbReference type="ARBA" id="ARBA00022472"/>
    </source>
</evidence>
<evidence type="ECO:0000313" key="6">
    <source>
        <dbReference type="Proteomes" id="UP000663760"/>
    </source>
</evidence>
<evidence type="ECO:0000256" key="1">
    <source>
        <dbReference type="ARBA" id="ARBA00007692"/>
    </source>
</evidence>
<keyword evidence="6" id="KW-1185">Reference proteome</keyword>
<dbReference type="InterPro" id="IPR003690">
    <property type="entry name" value="MTERF"/>
</dbReference>
<comment type="similarity">
    <text evidence="1">Belongs to the mTERF family.</text>
</comment>
<reference evidence="5" key="1">
    <citation type="submission" date="2020-02" db="EMBL/GenBank/DDBJ databases">
        <authorList>
            <person name="Scholz U."/>
            <person name="Mascher M."/>
            <person name="Fiebig A."/>
        </authorList>
    </citation>
    <scope>NUCLEOTIDE SEQUENCE</scope>
</reference>
<dbReference type="EMBL" id="LR746264">
    <property type="protein sequence ID" value="CAA7388427.1"/>
    <property type="molecule type" value="Genomic_DNA"/>
</dbReference>
<keyword evidence="2" id="KW-0805">Transcription regulation</keyword>
<sequence>MSAVFYRGLLRLRIIQAAPLIRNLAATASAVVSPSERSSSSAFTVSFLTSSCGLAPAQAASIARSLRLSEETRHKPESVLALLQSQGFSEAQIAELVCRSPRVLLSRVELKLGPKVQYLNHMGFSSDMIARDPRVLLRSLERHIRPCFEFLRCFIGSAKDFRTLFRRHRWCLDFDMKTTMIPNVALLLEMGVAAPAISRLIVTHPRSLMKNRERFLEIIKIVQDWGLTPEKNLFLHAIRAIAGLGKSTLATRLELFKRLGWSDDDIISAFQRGPLFILVSEQKLLCMTSFARKLGLTPSDISRQPKLLMYGFEKRILPRYAVWQVLLAKGLIKQNNKLVSMFTTSEKPFLDRFVMRHLDKVPELLDVYLGKIKVEELGLCGKESRCQKDS</sequence>
<organism evidence="5 6">
    <name type="scientific">Spirodela intermedia</name>
    <name type="common">Intermediate duckweed</name>
    <dbReference type="NCBI Taxonomy" id="51605"/>
    <lineage>
        <taxon>Eukaryota</taxon>
        <taxon>Viridiplantae</taxon>
        <taxon>Streptophyta</taxon>
        <taxon>Embryophyta</taxon>
        <taxon>Tracheophyta</taxon>
        <taxon>Spermatophyta</taxon>
        <taxon>Magnoliopsida</taxon>
        <taxon>Liliopsida</taxon>
        <taxon>Araceae</taxon>
        <taxon>Lemnoideae</taxon>
        <taxon>Spirodela</taxon>
    </lineage>
</organism>
<evidence type="ECO:0000313" key="4">
    <source>
        <dbReference type="EMBL" id="CAA2614183.1"/>
    </source>
</evidence>
<evidence type="ECO:0000256" key="3">
    <source>
        <dbReference type="ARBA" id="ARBA00022946"/>
    </source>
</evidence>
<dbReference type="GO" id="GO:0006353">
    <property type="term" value="P:DNA-templated transcription termination"/>
    <property type="evidence" value="ECO:0007669"/>
    <property type="project" value="UniProtKB-KW"/>
</dbReference>
<evidence type="ECO:0000313" key="5">
    <source>
        <dbReference type="EMBL" id="CAA7388427.1"/>
    </source>
</evidence>
<dbReference type="Pfam" id="PF02536">
    <property type="entry name" value="mTERF"/>
    <property type="match status" value="1"/>
</dbReference>
<dbReference type="PANTHER" id="PTHR13068:SF236">
    <property type="entry name" value="OS02G0749800 PROTEIN"/>
    <property type="match status" value="1"/>
</dbReference>
<dbReference type="SMART" id="SM00733">
    <property type="entry name" value="Mterf"/>
    <property type="match status" value="6"/>
</dbReference>
<dbReference type="AlphaFoldDB" id="A0A7I8JXE8"/>
<dbReference type="OrthoDB" id="637682at2759"/>
<protein>
    <submittedName>
        <fullName evidence="5">Uncharacterized protein</fullName>
    </submittedName>
</protein>
<proteinExistence type="inferred from homology"/>
<dbReference type="Proteomes" id="UP000663760">
    <property type="component" value="Chromosome 1"/>
</dbReference>
<keyword evidence="2" id="KW-0804">Transcription</keyword>
<dbReference type="EMBL" id="LR743588">
    <property type="protein sequence ID" value="CAA2614183.1"/>
    <property type="molecule type" value="Genomic_DNA"/>
</dbReference>
<dbReference type="FunFam" id="1.25.70.10:FF:000001">
    <property type="entry name" value="Mitochondrial transcription termination factor-like"/>
    <property type="match status" value="1"/>
</dbReference>
<keyword evidence="3" id="KW-0809">Transit peptide</keyword>
<accession>A0A7I8JXE8</accession>
<dbReference type="GO" id="GO:0003676">
    <property type="term" value="F:nucleic acid binding"/>
    <property type="evidence" value="ECO:0007669"/>
    <property type="project" value="InterPro"/>
</dbReference>
<dbReference type="PANTHER" id="PTHR13068">
    <property type="entry name" value="CGI-12 PROTEIN-RELATED"/>
    <property type="match status" value="1"/>
</dbReference>
<dbReference type="InterPro" id="IPR038538">
    <property type="entry name" value="MTERF_sf"/>
</dbReference>
<gene>
    <name evidence="4" type="ORF">SI7747_01000578</name>
    <name evidence="5" type="ORF">SI8410_01000665</name>
</gene>
<keyword evidence="2" id="KW-0806">Transcription termination</keyword>